<dbReference type="RefSeq" id="WP_130858567.1">
    <property type="nucleotide sequence ID" value="NZ_JBHLWO010000006.1"/>
</dbReference>
<comment type="caution">
    <text evidence="1">The sequence shown here is derived from an EMBL/GenBank/DDBJ whole genome shotgun (WGS) entry which is preliminary data.</text>
</comment>
<evidence type="ECO:0000313" key="2">
    <source>
        <dbReference type="Proteomes" id="UP001589774"/>
    </source>
</evidence>
<proteinExistence type="predicted"/>
<keyword evidence="1" id="KW-0449">Lipoprotein</keyword>
<dbReference type="Pfam" id="PF25594">
    <property type="entry name" value="GldB_lipo"/>
    <property type="match status" value="1"/>
</dbReference>
<organism evidence="1 2">
    <name type="scientific">Olivibacter oleidegradans</name>
    <dbReference type="NCBI Taxonomy" id="760123"/>
    <lineage>
        <taxon>Bacteria</taxon>
        <taxon>Pseudomonadati</taxon>
        <taxon>Bacteroidota</taxon>
        <taxon>Sphingobacteriia</taxon>
        <taxon>Sphingobacteriales</taxon>
        <taxon>Sphingobacteriaceae</taxon>
        <taxon>Olivibacter</taxon>
    </lineage>
</organism>
<sequence length="347" mass="40656">MKALNLKGAQIYLFFLTITLMACKHRQEPDVSNIQLDIKIERFDQSLDSLTAYNLSEKHSQWQKKYDQFYSDFITHMLQAGNLQDTSELFNNYRKILQSRDFIALKKSISQTYPTLNAQEEQLTIAFKHLKYYFPNIEIPKFIAFFSGFTVQSPINEHYIGIGLDMFLGANSPFYPALVKSIPLYISRRFTQENIVPRTVETYLREELFPEPDKGNPSMLDLMLYNGKIMYLMDRSMPLLADSLKIGYTTAQINWANTYEKDIWAWFLEENLLYETDYYKIQKHFGEAPFTPELGSHNESAPKLGIYLGWQIVKKYMEAHPQTSLMDLLRIEDAQQLLRDARYKGIN</sequence>
<accession>A0ABV6HRD2</accession>
<dbReference type="Proteomes" id="UP001589774">
    <property type="component" value="Unassembled WGS sequence"/>
</dbReference>
<evidence type="ECO:0000313" key="1">
    <source>
        <dbReference type="EMBL" id="MFC0321455.1"/>
    </source>
</evidence>
<reference evidence="1 2" key="1">
    <citation type="submission" date="2024-09" db="EMBL/GenBank/DDBJ databases">
        <authorList>
            <person name="Sun Q."/>
            <person name="Mori K."/>
        </authorList>
    </citation>
    <scope>NUCLEOTIDE SEQUENCE [LARGE SCALE GENOMIC DNA]</scope>
    <source>
        <strain evidence="1 2">CCM 7765</strain>
    </source>
</reference>
<name>A0ABV6HRD2_9SPHI</name>
<dbReference type="InterPro" id="IPR019853">
    <property type="entry name" value="GldB-like"/>
</dbReference>
<dbReference type="EMBL" id="JBHLWO010000006">
    <property type="protein sequence ID" value="MFC0321455.1"/>
    <property type="molecule type" value="Genomic_DNA"/>
</dbReference>
<dbReference type="PROSITE" id="PS51257">
    <property type="entry name" value="PROKAR_LIPOPROTEIN"/>
    <property type="match status" value="1"/>
</dbReference>
<gene>
    <name evidence="1" type="ORF">ACFFI0_24265</name>
</gene>
<protein>
    <submittedName>
        <fullName evidence="1">Gliding motility lipoprotein GldB</fullName>
    </submittedName>
</protein>
<keyword evidence="2" id="KW-1185">Reference proteome</keyword>